<evidence type="ECO:0000313" key="2">
    <source>
        <dbReference type="EMBL" id="MFC5986426.1"/>
    </source>
</evidence>
<dbReference type="Gene3D" id="1.10.443.10">
    <property type="entry name" value="Intergrase catalytic core"/>
    <property type="match status" value="1"/>
</dbReference>
<gene>
    <name evidence="2" type="ORF">ACFPXP_08270</name>
</gene>
<protein>
    <recommendedName>
        <fullName evidence="4">Tyr recombinase domain-containing protein</fullName>
    </recommendedName>
</protein>
<name>A0ABW1IN02_9BACL</name>
<dbReference type="SUPFAM" id="SSF56349">
    <property type="entry name" value="DNA breaking-rejoining enzymes"/>
    <property type="match status" value="1"/>
</dbReference>
<accession>A0ABW1IN02</accession>
<proteinExistence type="predicted"/>
<dbReference type="InterPro" id="IPR013762">
    <property type="entry name" value="Integrase-like_cat_sf"/>
</dbReference>
<reference evidence="3" key="1">
    <citation type="journal article" date="2019" name="Int. J. Syst. Evol. Microbiol.">
        <title>The Global Catalogue of Microorganisms (GCM) 10K type strain sequencing project: providing services to taxonomists for standard genome sequencing and annotation.</title>
        <authorList>
            <consortium name="The Broad Institute Genomics Platform"/>
            <consortium name="The Broad Institute Genome Sequencing Center for Infectious Disease"/>
            <person name="Wu L."/>
            <person name="Ma J."/>
        </authorList>
    </citation>
    <scope>NUCLEOTIDE SEQUENCE [LARGE SCALE GENOMIC DNA]</scope>
    <source>
        <strain evidence="3">CCM 8749</strain>
    </source>
</reference>
<evidence type="ECO:0008006" key="4">
    <source>
        <dbReference type="Google" id="ProtNLM"/>
    </source>
</evidence>
<dbReference type="InterPro" id="IPR011010">
    <property type="entry name" value="DNA_brk_join_enz"/>
</dbReference>
<evidence type="ECO:0000313" key="3">
    <source>
        <dbReference type="Proteomes" id="UP001596250"/>
    </source>
</evidence>
<dbReference type="RefSeq" id="WP_379893761.1">
    <property type="nucleotide sequence ID" value="NZ_JBHSQV010000092.1"/>
</dbReference>
<keyword evidence="3" id="KW-1185">Reference proteome</keyword>
<dbReference type="Proteomes" id="UP001596250">
    <property type="component" value="Unassembled WGS sequence"/>
</dbReference>
<evidence type="ECO:0000256" key="1">
    <source>
        <dbReference type="ARBA" id="ARBA00023172"/>
    </source>
</evidence>
<organism evidence="2 3">
    <name type="scientific">Marinicrinis lubricantis</name>
    <dbReference type="NCBI Taxonomy" id="2086470"/>
    <lineage>
        <taxon>Bacteria</taxon>
        <taxon>Bacillati</taxon>
        <taxon>Bacillota</taxon>
        <taxon>Bacilli</taxon>
        <taxon>Bacillales</taxon>
        <taxon>Paenibacillaceae</taxon>
    </lineage>
</organism>
<sequence>MRENYKPAAVELIIEEIAKAADVRANNFKVTPHKLRHTCATVLYNDGEGADLLATAEK</sequence>
<dbReference type="EMBL" id="JBHSQV010000092">
    <property type="protein sequence ID" value="MFC5986426.1"/>
    <property type="molecule type" value="Genomic_DNA"/>
</dbReference>
<comment type="caution">
    <text evidence="2">The sequence shown here is derived from an EMBL/GenBank/DDBJ whole genome shotgun (WGS) entry which is preliminary data.</text>
</comment>
<keyword evidence="1" id="KW-0233">DNA recombination</keyword>